<keyword evidence="4" id="KW-1185">Reference proteome</keyword>
<dbReference type="Pfam" id="PF08174">
    <property type="entry name" value="Anillin"/>
    <property type="match status" value="1"/>
</dbReference>
<dbReference type="OrthoDB" id="5817051at2759"/>
<evidence type="ECO:0000313" key="5">
    <source>
        <dbReference type="RefSeq" id="XP_015519982.2"/>
    </source>
</evidence>
<dbReference type="GO" id="GO:0000915">
    <property type="term" value="P:actomyosin contractile ring assembly"/>
    <property type="evidence" value="ECO:0007669"/>
    <property type="project" value="TreeGrafter"/>
</dbReference>
<evidence type="ECO:0000259" key="3">
    <source>
        <dbReference type="Pfam" id="PF08174"/>
    </source>
</evidence>
<dbReference type="GO" id="GO:0008299">
    <property type="term" value="P:isoprenoid biosynthetic process"/>
    <property type="evidence" value="ECO:0007669"/>
    <property type="project" value="InterPro"/>
</dbReference>
<dbReference type="PANTHER" id="PTHR21538:SF24">
    <property type="entry name" value="PH DOMAIN-CONTAINING PROTEIN"/>
    <property type="match status" value="1"/>
</dbReference>
<dbReference type="PANTHER" id="PTHR21538">
    <property type="entry name" value="ANILLIN/RHOTEKIN RTKN"/>
    <property type="match status" value="1"/>
</dbReference>
<dbReference type="GO" id="GO:0031106">
    <property type="term" value="P:septin ring organization"/>
    <property type="evidence" value="ECO:0007669"/>
    <property type="project" value="TreeGrafter"/>
</dbReference>
<dbReference type="GO" id="GO:0005826">
    <property type="term" value="C:actomyosin contractile ring"/>
    <property type="evidence" value="ECO:0007669"/>
    <property type="project" value="TreeGrafter"/>
</dbReference>
<gene>
    <name evidence="5" type="primary">LOC107224442</name>
</gene>
<name>A0A6J0C0C0_NEOLC</name>
<feature type="compositionally biased region" description="Polar residues" evidence="2">
    <location>
        <begin position="774"/>
        <end position="790"/>
    </location>
</feature>
<dbReference type="GeneID" id="107224442"/>
<dbReference type="PROSITE" id="PS01295">
    <property type="entry name" value="ISPD"/>
    <property type="match status" value="1"/>
</dbReference>
<dbReference type="Proteomes" id="UP000829291">
    <property type="component" value="Chromosome 4"/>
</dbReference>
<feature type="region of interest" description="Disordered" evidence="2">
    <location>
        <begin position="746"/>
        <end position="790"/>
    </location>
</feature>
<dbReference type="InterPro" id="IPR018294">
    <property type="entry name" value="ISPD_synthase_CS"/>
</dbReference>
<protein>
    <submittedName>
        <fullName evidence="5">Rhotekin isoform X1</fullName>
    </submittedName>
</protein>
<organism evidence="5">
    <name type="scientific">Neodiprion lecontei</name>
    <name type="common">Redheaded pine sawfly</name>
    <dbReference type="NCBI Taxonomy" id="441921"/>
    <lineage>
        <taxon>Eukaryota</taxon>
        <taxon>Metazoa</taxon>
        <taxon>Ecdysozoa</taxon>
        <taxon>Arthropoda</taxon>
        <taxon>Hexapoda</taxon>
        <taxon>Insecta</taxon>
        <taxon>Pterygota</taxon>
        <taxon>Neoptera</taxon>
        <taxon>Endopterygota</taxon>
        <taxon>Hymenoptera</taxon>
        <taxon>Tenthredinoidea</taxon>
        <taxon>Diprionidae</taxon>
        <taxon>Diprioninae</taxon>
        <taxon>Neodiprion</taxon>
    </lineage>
</organism>
<dbReference type="InterPro" id="IPR051364">
    <property type="entry name" value="Cytokinesis/Rho-signaling"/>
</dbReference>
<evidence type="ECO:0000256" key="1">
    <source>
        <dbReference type="SAM" id="Coils"/>
    </source>
</evidence>
<dbReference type="GO" id="GO:0000281">
    <property type="term" value="P:mitotic cytokinesis"/>
    <property type="evidence" value="ECO:0007669"/>
    <property type="project" value="TreeGrafter"/>
</dbReference>
<dbReference type="InterPro" id="IPR012966">
    <property type="entry name" value="AHD"/>
</dbReference>
<evidence type="ECO:0000313" key="4">
    <source>
        <dbReference type="Proteomes" id="UP000829291"/>
    </source>
</evidence>
<feature type="compositionally biased region" description="Low complexity" evidence="2">
    <location>
        <begin position="746"/>
        <end position="768"/>
    </location>
</feature>
<dbReference type="RefSeq" id="XP_015519982.2">
    <property type="nucleotide sequence ID" value="XM_015664496.2"/>
</dbReference>
<keyword evidence="1" id="KW-0175">Coiled coil</keyword>
<dbReference type="GO" id="GO:0003824">
    <property type="term" value="F:catalytic activity"/>
    <property type="evidence" value="ECO:0007669"/>
    <property type="project" value="InterPro"/>
</dbReference>
<sequence>MHKIRLYVVPEVAEEEPEDVAIDDFDSPTELPPVMQRRNSRRPTERAVRLNVIQKDRRADSLAPKLKHIRQQIGKTDCQTDTLTPIVSKQNMNLNSNNNNNKNKINNNIINNISNINNGDKSNNNGLENRENVTKIGKITPHMAALPKKSVFASPRIKELAINLQEKMVERQQAKSFRNRLGHAADGDDVIIHDGARNQGVNVIPLSDSNVRNGDVTPRKMIRNDARASETLSSIIEVSSSPKATLKSYPQNPTAPPKVEVICNNRRIMVTSRGGNADMRRAVIAIPSGNTGRVTSPNNDCEVNDAATKRNDTGIIENGNNSVILRRNNKLNRYREYDLEQKIEVEIKMREGSARLLAAARHRAQSLEAARALLTSNERMSAYMAELQRRKKESSNKPSLPVSAARVSLSDLRIPLMWRDSDHFKNRGDYRRFAVFCLARVGTEIHDTALLCPVDRALTDVTFPDVLIFNNVPAEFEVTLEIYSHILQEDLSIASTPRRIKRSIHSSISRTVGKRLAASLRDELNSGEIGPHFELMASARLTLDDTDDNIHTHDLILNNLENKNHSLPLFGHFCCRLAAQPECVTKEACSGSIILDGQTCWARIQRFTLQAWDSRKLADEEQSPFSILPINRETLIQRSKSSSRELRISNTIEGSEKMTTIRLETADEAQKWLRQLVAHAKDHLRWRHAAETIQDVPSIESARNSFISNKRQGSLYDETPLIESVETDYAATRPTVHEIFGLTPSTSLSSCSSTSSPPSLRSRSLSTSGARKSGSATLRSHWPFSNKNHD</sequence>
<dbReference type="InParanoid" id="A0A6J0C0C0"/>
<evidence type="ECO:0000256" key="2">
    <source>
        <dbReference type="SAM" id="MobiDB-lite"/>
    </source>
</evidence>
<feature type="domain" description="Anillin homology" evidence="3">
    <location>
        <begin position="405"/>
        <end position="545"/>
    </location>
</feature>
<dbReference type="AlphaFoldDB" id="A0A6J0C0C0"/>
<proteinExistence type="predicted"/>
<accession>A0A6J0C0C0</accession>
<feature type="coiled-coil region" evidence="1">
    <location>
        <begin position="357"/>
        <end position="397"/>
    </location>
</feature>
<reference evidence="5" key="1">
    <citation type="submission" date="2025-08" db="UniProtKB">
        <authorList>
            <consortium name="RefSeq"/>
        </authorList>
    </citation>
    <scope>IDENTIFICATION</scope>
    <source>
        <tissue evidence="5">Thorax and Abdomen</tissue>
    </source>
</reference>